<dbReference type="InterPro" id="IPR002088">
    <property type="entry name" value="Prenyl_trans_a"/>
</dbReference>
<dbReference type="GO" id="GO:0004660">
    <property type="term" value="F:protein farnesyltransferase activity"/>
    <property type="evidence" value="ECO:0007669"/>
    <property type="project" value="UniProtKB-EC"/>
</dbReference>
<evidence type="ECO:0000256" key="2">
    <source>
        <dbReference type="ARBA" id="ARBA00006734"/>
    </source>
</evidence>
<feature type="domain" description="RNase H type-1" evidence="15">
    <location>
        <begin position="606"/>
        <end position="726"/>
    </location>
</feature>
<dbReference type="InterPro" id="IPR044730">
    <property type="entry name" value="RNase_H-like_dom_plant"/>
</dbReference>
<sequence length="756" mass="85419">MGDAQKHHLVNWDQVCSPIPYGGLGVKNLRVFNKALLGKWLWRFGAEETHLWRRVIAAKYGEEWGGWQSKPYRGSHGCGLWKSISLGWGTLLEQITSLQEGAIGSNFGWTSGVVIFLSRICFLSCSSVLPIVRLQLNLLCPAQISPTLVPGTFPLSRTLMTGSSLMLCLSLRSFNHFSRKVREGILGYGRFAGQVSLMLALIIVLFKLPPGFISHGKSFGGLRLRAVSLSLFGQRLEWVLPAKVLDMLAGWHNWFGRRSSAVWNLAPLYVMWSLWKERNRRIFEDLEKPFSHLQEQFSGLLFDCSRRWVAEKLGTDAASKELEFTKKILSIDAKHYHAWSHRQWVLLTLGGWKNELDYCWELLKDDIFNNSAWNQRYFVVTRSPLLGGLEAMRDSEVSYTVESILAHPENESPWRYLRGLYKGNTQSWVNDHQVFSVCLKVLNAKKQLCICSEHAFGSSLPWSPAKSRGQRCCGGPGGGVGYRIMILSNLVPKIFLLYLQERDDTITVYLDPNAARVRNLSHVLPHRDILLHTIIQFVTTLDCIWTLRNQVVHKDRNFNMLVVIKNLEARIMEHINTLALNEELSKSNEKHLAVWKPPQPGSIKLNVDAAFLHDKAFIAVNARDSGGTFIKAWAKQVSSDDPTVVEAFAINWALILAATEGFENIVIESDAKICVDALAGHIDECPWKIRSVTRQSLDLGCKFSLCCFSWVRRDANLLAHVLAKAAPSLCLPFSCCCFQSLPPSAKEAWTRDRLAL</sequence>
<dbReference type="GO" id="GO:0004662">
    <property type="term" value="F:CAAX-protein geranylgeranyltransferase activity"/>
    <property type="evidence" value="ECO:0007669"/>
    <property type="project" value="UniProtKB-EC"/>
</dbReference>
<evidence type="ECO:0000256" key="13">
    <source>
        <dbReference type="ARBA" id="ARBA00043219"/>
    </source>
</evidence>
<dbReference type="Gene3D" id="3.30.420.10">
    <property type="entry name" value="Ribonuclease H-like superfamily/Ribonuclease H"/>
    <property type="match status" value="1"/>
</dbReference>
<keyword evidence="14" id="KW-1133">Transmembrane helix</keyword>
<dbReference type="AlphaFoldDB" id="A0A2N9IQI4"/>
<dbReference type="EMBL" id="OIVN01006205">
    <property type="protein sequence ID" value="SPD27766.1"/>
    <property type="molecule type" value="Genomic_DNA"/>
</dbReference>
<comment type="similarity">
    <text evidence="2">Belongs to the protein prenyltransferase subunit alpha family.</text>
</comment>
<evidence type="ECO:0000256" key="7">
    <source>
        <dbReference type="ARBA" id="ARBA00022737"/>
    </source>
</evidence>
<dbReference type="PANTHER" id="PTHR11129">
    <property type="entry name" value="PROTEIN FARNESYLTRANSFERASE ALPHA SUBUNIT/RAB GERANYLGERANYL TRANSFERASE ALPHA SUBUNIT"/>
    <property type="match status" value="1"/>
</dbReference>
<keyword evidence="7" id="KW-0677">Repeat</keyword>
<dbReference type="Pfam" id="PF13456">
    <property type="entry name" value="RVT_3"/>
    <property type="match status" value="1"/>
</dbReference>
<evidence type="ECO:0000256" key="4">
    <source>
        <dbReference type="ARBA" id="ARBA00012702"/>
    </source>
</evidence>
<evidence type="ECO:0000256" key="3">
    <source>
        <dbReference type="ARBA" id="ARBA00012700"/>
    </source>
</evidence>
<evidence type="ECO:0000256" key="5">
    <source>
        <dbReference type="ARBA" id="ARBA00022602"/>
    </source>
</evidence>
<evidence type="ECO:0000256" key="1">
    <source>
        <dbReference type="ARBA" id="ARBA00001946"/>
    </source>
</evidence>
<keyword evidence="5" id="KW-0637">Prenyltransferase</keyword>
<dbReference type="CDD" id="cd06222">
    <property type="entry name" value="RNase_H_like"/>
    <property type="match status" value="1"/>
</dbReference>
<reference evidence="16" key="1">
    <citation type="submission" date="2018-02" db="EMBL/GenBank/DDBJ databases">
        <authorList>
            <person name="Cohen D.B."/>
            <person name="Kent A.D."/>
        </authorList>
    </citation>
    <scope>NUCLEOTIDE SEQUENCE</scope>
</reference>
<dbReference type="SUPFAM" id="SSF48439">
    <property type="entry name" value="Protein prenylyltransferase"/>
    <property type="match status" value="1"/>
</dbReference>
<dbReference type="Gene3D" id="1.25.40.120">
    <property type="entry name" value="Protein prenylyltransferase"/>
    <property type="match status" value="1"/>
</dbReference>
<evidence type="ECO:0000256" key="12">
    <source>
        <dbReference type="ARBA" id="ARBA00043086"/>
    </source>
</evidence>
<evidence type="ECO:0000256" key="8">
    <source>
        <dbReference type="ARBA" id="ARBA00022842"/>
    </source>
</evidence>
<keyword evidence="6" id="KW-0808">Transferase</keyword>
<comment type="cofactor">
    <cofactor evidence="1">
        <name>Mg(2+)</name>
        <dbReference type="ChEBI" id="CHEBI:18420"/>
    </cofactor>
</comment>
<dbReference type="Pfam" id="PF01239">
    <property type="entry name" value="PPTA"/>
    <property type="match status" value="2"/>
</dbReference>
<evidence type="ECO:0000256" key="6">
    <source>
        <dbReference type="ARBA" id="ARBA00022679"/>
    </source>
</evidence>
<keyword evidence="14" id="KW-0472">Membrane</keyword>
<dbReference type="PROSITE" id="PS51147">
    <property type="entry name" value="PFTA"/>
    <property type="match status" value="3"/>
</dbReference>
<dbReference type="PANTHER" id="PTHR11129:SF1">
    <property type="entry name" value="PROTEIN FARNESYLTRANSFERASE_GERANYLGERANYLTRANSFERASE TYPE-1 SUBUNIT ALPHA"/>
    <property type="match status" value="1"/>
</dbReference>
<name>A0A2N9IQI4_FAGSY</name>
<dbReference type="SUPFAM" id="SSF53098">
    <property type="entry name" value="Ribonuclease H-like"/>
    <property type="match status" value="1"/>
</dbReference>
<evidence type="ECO:0000256" key="11">
    <source>
        <dbReference type="ARBA" id="ARBA00042436"/>
    </source>
</evidence>
<dbReference type="InterPro" id="IPR012337">
    <property type="entry name" value="RNaseH-like_sf"/>
</dbReference>
<dbReference type="EC" id="2.5.1.58" evidence="4"/>
<evidence type="ECO:0000313" key="16">
    <source>
        <dbReference type="EMBL" id="SPD27766.1"/>
    </source>
</evidence>
<dbReference type="EC" id="2.5.1.59" evidence="3"/>
<proteinExistence type="inferred from homology"/>
<dbReference type="InterPro" id="IPR002156">
    <property type="entry name" value="RNaseH_domain"/>
</dbReference>
<protein>
    <recommendedName>
        <fullName evidence="9">Protein farnesyltransferase/geranylgeranyltransferase type-1 subunit alpha</fullName>
        <ecNumber evidence="4">2.5.1.58</ecNumber>
        <ecNumber evidence="3">2.5.1.59</ecNumber>
    </recommendedName>
    <alternativeName>
        <fullName evidence="12">CAAX farnesyltransferase subunit alpha</fullName>
    </alternativeName>
    <alternativeName>
        <fullName evidence="11">FTase-alpha</fullName>
    </alternativeName>
    <alternativeName>
        <fullName evidence="10">Ras proteins prenyltransferase subunit alpha</fullName>
    </alternativeName>
    <alternativeName>
        <fullName evidence="13">Type I protein geranyl-geranyltransferase subunit alpha</fullName>
    </alternativeName>
</protein>
<dbReference type="GO" id="GO:0005965">
    <property type="term" value="C:protein farnesyltransferase complex"/>
    <property type="evidence" value="ECO:0007669"/>
    <property type="project" value="TreeGrafter"/>
</dbReference>
<feature type="transmembrane region" description="Helical" evidence="14">
    <location>
        <begin position="191"/>
        <end position="208"/>
    </location>
</feature>
<dbReference type="GO" id="GO:0003676">
    <property type="term" value="F:nucleic acid binding"/>
    <property type="evidence" value="ECO:0007669"/>
    <property type="project" value="InterPro"/>
</dbReference>
<evidence type="ECO:0000256" key="9">
    <source>
        <dbReference type="ARBA" id="ARBA00040965"/>
    </source>
</evidence>
<accession>A0A2N9IQI4</accession>
<organism evidence="16">
    <name type="scientific">Fagus sylvatica</name>
    <name type="common">Beechnut</name>
    <dbReference type="NCBI Taxonomy" id="28930"/>
    <lineage>
        <taxon>Eukaryota</taxon>
        <taxon>Viridiplantae</taxon>
        <taxon>Streptophyta</taxon>
        <taxon>Embryophyta</taxon>
        <taxon>Tracheophyta</taxon>
        <taxon>Spermatophyta</taxon>
        <taxon>Magnoliopsida</taxon>
        <taxon>eudicotyledons</taxon>
        <taxon>Gunneridae</taxon>
        <taxon>Pentapetalae</taxon>
        <taxon>rosids</taxon>
        <taxon>fabids</taxon>
        <taxon>Fagales</taxon>
        <taxon>Fagaceae</taxon>
        <taxon>Fagus</taxon>
    </lineage>
</organism>
<dbReference type="GO" id="GO:0005953">
    <property type="term" value="C:CAAX-protein geranylgeranyltransferase complex"/>
    <property type="evidence" value="ECO:0007669"/>
    <property type="project" value="TreeGrafter"/>
</dbReference>
<dbReference type="InterPro" id="IPR036397">
    <property type="entry name" value="RNaseH_sf"/>
</dbReference>
<evidence type="ECO:0000256" key="14">
    <source>
        <dbReference type="SAM" id="Phobius"/>
    </source>
</evidence>
<keyword evidence="8" id="KW-0460">Magnesium</keyword>
<dbReference type="GO" id="GO:0004523">
    <property type="term" value="F:RNA-DNA hybrid ribonuclease activity"/>
    <property type="evidence" value="ECO:0007669"/>
    <property type="project" value="InterPro"/>
</dbReference>
<keyword evidence="14" id="KW-0812">Transmembrane</keyword>
<evidence type="ECO:0000256" key="10">
    <source>
        <dbReference type="ARBA" id="ARBA00041392"/>
    </source>
</evidence>
<gene>
    <name evidence="16" type="ORF">FSB_LOCUS55648</name>
</gene>
<evidence type="ECO:0000259" key="15">
    <source>
        <dbReference type="Pfam" id="PF13456"/>
    </source>
</evidence>